<evidence type="ECO:0000313" key="4">
    <source>
        <dbReference type="Proteomes" id="UP000295453"/>
    </source>
</evidence>
<keyword evidence="1" id="KW-0472">Membrane</keyword>
<dbReference type="OrthoDB" id="9812729at2"/>
<proteinExistence type="predicted"/>
<dbReference type="PANTHER" id="PTHR34351:SF1">
    <property type="entry name" value="SLR1927 PROTEIN"/>
    <property type="match status" value="1"/>
</dbReference>
<reference evidence="3 4" key="1">
    <citation type="submission" date="2019-03" db="EMBL/GenBank/DDBJ databases">
        <authorList>
            <person name="Kim M.K.M."/>
        </authorList>
    </citation>
    <scope>NUCLEOTIDE SEQUENCE [LARGE SCALE GENOMIC DNA]</scope>
    <source>
        <strain evidence="3 4">18JY15-6</strain>
    </source>
</reference>
<name>A0A4R1CG52_9ACTN</name>
<evidence type="ECO:0000259" key="2">
    <source>
        <dbReference type="Pfam" id="PF01882"/>
    </source>
</evidence>
<comment type="caution">
    <text evidence="3">The sequence shown here is derived from an EMBL/GenBank/DDBJ whole genome shotgun (WGS) entry which is preliminary data.</text>
</comment>
<dbReference type="Proteomes" id="UP000295453">
    <property type="component" value="Unassembled WGS sequence"/>
</dbReference>
<keyword evidence="4" id="KW-1185">Reference proteome</keyword>
<evidence type="ECO:0000313" key="3">
    <source>
        <dbReference type="EMBL" id="TCJ30190.1"/>
    </source>
</evidence>
<feature type="transmembrane region" description="Helical" evidence="1">
    <location>
        <begin position="60"/>
        <end position="84"/>
    </location>
</feature>
<evidence type="ECO:0000256" key="1">
    <source>
        <dbReference type="SAM" id="Phobius"/>
    </source>
</evidence>
<keyword evidence="1" id="KW-1133">Transmembrane helix</keyword>
<dbReference type="PANTHER" id="PTHR34351">
    <property type="entry name" value="SLR1927 PROTEIN-RELATED"/>
    <property type="match status" value="1"/>
</dbReference>
<dbReference type="InterPro" id="IPR002881">
    <property type="entry name" value="DUF58"/>
</dbReference>
<accession>A0A4R1CG52</accession>
<gene>
    <name evidence="3" type="ORF">EPD65_04715</name>
</gene>
<keyword evidence="1" id="KW-0812">Transmembrane</keyword>
<dbReference type="EMBL" id="SJZJ01000005">
    <property type="protein sequence ID" value="TCJ30190.1"/>
    <property type="molecule type" value="Genomic_DNA"/>
</dbReference>
<protein>
    <submittedName>
        <fullName evidence="3">DUF58 domain-containing protein</fullName>
    </submittedName>
</protein>
<sequence>MARVKGQRVQSSGERRTAGAVRSATEAVRAATARVVPVLTTARERAAEVSAPVARRIGPAWATFTPAARALLVVGVIAWVAAAWGGWREMAVVAAGILVLLVLAALFMIGHTNLEVRLTTEPPRVTVGDPVTGEVEVRNKAKSPLLPVRLDLPVGQGGVAFDLPALRPGTTHAELFVVPTERRGVIEVGPVTTGRGDPVGLFRREVTWSDVHEIFVHPVITPLEPLGAGLIRDLEGNVSENISQSDLAFHALREYAPGDDLRHIHWRSSARHGQLLVRQFLDTRRSHINVIVDADPASYRDPEDYELAISTAASLLVRAIMDGFDATFLSGQHAMTRGTGRSALDACSRAELTGDRITEVAGRGARLAPDTSLVCLVTGPHAPFSTLQRAAAHFPIEVAKLAMIVDPQASASLKAVADLPLLTLGTLSELPGLLKWGL</sequence>
<feature type="transmembrane region" description="Helical" evidence="1">
    <location>
        <begin position="90"/>
        <end position="109"/>
    </location>
</feature>
<dbReference type="RefSeq" id="WP_131582013.1">
    <property type="nucleotide sequence ID" value="NZ_SJZJ01000005.1"/>
</dbReference>
<organism evidence="3 4">
    <name type="scientific">Nocardioides jejuensis</name>
    <dbReference type="NCBI Taxonomy" id="2502782"/>
    <lineage>
        <taxon>Bacteria</taxon>
        <taxon>Bacillati</taxon>
        <taxon>Actinomycetota</taxon>
        <taxon>Actinomycetes</taxon>
        <taxon>Propionibacteriales</taxon>
        <taxon>Nocardioidaceae</taxon>
        <taxon>Nocardioides</taxon>
    </lineage>
</organism>
<feature type="domain" description="DUF58" evidence="2">
    <location>
        <begin position="252"/>
        <end position="323"/>
    </location>
</feature>
<dbReference type="Pfam" id="PF01882">
    <property type="entry name" value="DUF58"/>
    <property type="match status" value="1"/>
</dbReference>
<dbReference type="AlphaFoldDB" id="A0A4R1CG52"/>